<reference evidence="1 2" key="1">
    <citation type="journal article" date="2014" name="Genome Biol. Evol.">
        <title>Phylogenomics of "Candidatus Hepatoplasma crinochetorum," a Lineage of Mollicutes Associated with Noninsect Arthropods.</title>
        <authorList>
            <person name="Leclercq S."/>
            <person name="Dittmer J."/>
            <person name="Bouchon D."/>
            <person name="Cordaux R."/>
        </authorList>
    </citation>
    <scope>NUCLEOTIDE SEQUENCE [LARGE SCALE GENOMIC DNA]</scope>
    <source>
        <strain evidence="1 2">Av</strain>
    </source>
</reference>
<accession>W8GTD9</accession>
<dbReference type="RefSeq" id="WP_025208981.1">
    <property type="nucleotide sequence ID" value="NZ_CP006932.1"/>
</dbReference>
<gene>
    <name evidence="1" type="ORF">X271_00609</name>
</gene>
<evidence type="ECO:0000313" key="2">
    <source>
        <dbReference type="Proteomes" id="UP000019450"/>
    </source>
</evidence>
<evidence type="ECO:0000313" key="1">
    <source>
        <dbReference type="EMBL" id="AHK22695.1"/>
    </source>
</evidence>
<dbReference type="Proteomes" id="UP000019450">
    <property type="component" value="Chromosome"/>
</dbReference>
<name>W8GTD9_9MOLU</name>
<dbReference type="KEGG" id="hcr:X271_00609"/>
<sequence length="174" mass="21107">MKVIIEKQINQKISNYSKEDLFSEESNKEDLILNWKLIENIDKWNYGNFKKLVFTILNLVKNKKELRISYYRWNHNLEFLLSFIKDRKFNYDNFKVNLDFENLFLSNDLIKIKKFFTEADQYTKQLVNCFLLTKISLSDQKLINLGINTNIIENEIFFNYLLNNYFNLKGKNEQ</sequence>
<dbReference type="EMBL" id="CP006932">
    <property type="protein sequence ID" value="AHK22695.1"/>
    <property type="molecule type" value="Genomic_DNA"/>
</dbReference>
<dbReference type="HOGENOM" id="CLU_1537277_0_0_14"/>
<keyword evidence="2" id="KW-1185">Reference proteome</keyword>
<dbReference type="AlphaFoldDB" id="W8GTD9"/>
<dbReference type="STRING" id="1427984.X271_00609"/>
<protein>
    <submittedName>
        <fullName evidence="1">Uncharacterized protein</fullName>
    </submittedName>
</protein>
<proteinExistence type="predicted"/>
<organism evidence="1 2">
    <name type="scientific">Candidatus Hepatoplasma crinochetorum Av</name>
    <dbReference type="NCBI Taxonomy" id="1427984"/>
    <lineage>
        <taxon>Bacteria</taxon>
        <taxon>Bacillati</taxon>
        <taxon>Mycoplasmatota</taxon>
        <taxon>Mollicutes</taxon>
        <taxon>Candidatus Hepatoplasmataceae</taxon>
        <taxon>Candidatus Hepatoplasma</taxon>
    </lineage>
</organism>